<keyword evidence="5" id="KW-0030">Aminoacyl-tRNA synthetase</keyword>
<evidence type="ECO:0000256" key="2">
    <source>
        <dbReference type="ARBA" id="ARBA00022598"/>
    </source>
</evidence>
<dbReference type="Pfam" id="PF00587">
    <property type="entry name" value="tRNA-synt_2b"/>
    <property type="match status" value="1"/>
</dbReference>
<dbReference type="InterPro" id="IPR002317">
    <property type="entry name" value="Ser-tRNA-ligase_type_1"/>
</dbReference>
<dbReference type="InterPro" id="IPR045864">
    <property type="entry name" value="aa-tRNA-synth_II/BPL/LPL"/>
</dbReference>
<feature type="domain" description="Aminoacyl-transfer RNA synthetases class-II family profile" evidence="7">
    <location>
        <begin position="67"/>
        <end position="301"/>
    </location>
</feature>
<protein>
    <recommendedName>
        <fullName evidence="1">serine--tRNA ligase</fullName>
        <ecNumber evidence="1">6.1.1.11</ecNumber>
    </recommendedName>
    <alternativeName>
        <fullName evidence="6">Seryl-tRNA synthetase</fullName>
    </alternativeName>
</protein>
<dbReference type="EMBL" id="CAJGYO010000018">
    <property type="protein sequence ID" value="CAD6337085.1"/>
    <property type="molecule type" value="Genomic_DNA"/>
</dbReference>
<dbReference type="GO" id="GO:0004828">
    <property type="term" value="F:serine-tRNA ligase activity"/>
    <property type="evidence" value="ECO:0007669"/>
    <property type="project" value="UniProtKB-EC"/>
</dbReference>
<dbReference type="PROSITE" id="PS50862">
    <property type="entry name" value="AA_TRNA_LIGASE_II"/>
    <property type="match status" value="1"/>
</dbReference>
<name>A0A811S3V6_9POAL</name>
<proteinExistence type="predicted"/>
<evidence type="ECO:0000256" key="4">
    <source>
        <dbReference type="ARBA" id="ARBA00022840"/>
    </source>
</evidence>
<evidence type="ECO:0000259" key="7">
    <source>
        <dbReference type="PROSITE" id="PS50862"/>
    </source>
</evidence>
<dbReference type="EC" id="6.1.1.11" evidence="1"/>
<dbReference type="AlphaFoldDB" id="A0A811S3V6"/>
<keyword evidence="4" id="KW-0067">ATP-binding</keyword>
<evidence type="ECO:0000256" key="6">
    <source>
        <dbReference type="ARBA" id="ARBA00031113"/>
    </source>
</evidence>
<organism evidence="8 9">
    <name type="scientific">Miscanthus lutarioriparius</name>
    <dbReference type="NCBI Taxonomy" id="422564"/>
    <lineage>
        <taxon>Eukaryota</taxon>
        <taxon>Viridiplantae</taxon>
        <taxon>Streptophyta</taxon>
        <taxon>Embryophyta</taxon>
        <taxon>Tracheophyta</taxon>
        <taxon>Spermatophyta</taxon>
        <taxon>Magnoliopsida</taxon>
        <taxon>Liliopsida</taxon>
        <taxon>Poales</taxon>
        <taxon>Poaceae</taxon>
        <taxon>PACMAD clade</taxon>
        <taxon>Panicoideae</taxon>
        <taxon>Andropogonodae</taxon>
        <taxon>Andropogoneae</taxon>
        <taxon>Saccharinae</taxon>
        <taxon>Miscanthus</taxon>
    </lineage>
</organism>
<evidence type="ECO:0000256" key="5">
    <source>
        <dbReference type="ARBA" id="ARBA00023146"/>
    </source>
</evidence>
<evidence type="ECO:0000313" key="9">
    <source>
        <dbReference type="Proteomes" id="UP000604825"/>
    </source>
</evidence>
<accession>A0A811S3V6</accession>
<dbReference type="PANTHER" id="PTHR11778">
    <property type="entry name" value="SERYL-TRNA SYNTHETASE"/>
    <property type="match status" value="1"/>
</dbReference>
<dbReference type="OrthoDB" id="593770at2759"/>
<reference evidence="8" key="1">
    <citation type="submission" date="2020-10" db="EMBL/GenBank/DDBJ databases">
        <authorList>
            <person name="Han B."/>
            <person name="Lu T."/>
            <person name="Zhao Q."/>
            <person name="Huang X."/>
            <person name="Zhao Y."/>
        </authorList>
    </citation>
    <scope>NUCLEOTIDE SEQUENCE</scope>
</reference>
<dbReference type="InterPro" id="IPR002314">
    <property type="entry name" value="aa-tRNA-synt_IIb"/>
</dbReference>
<dbReference type="GO" id="GO:0005524">
    <property type="term" value="F:ATP binding"/>
    <property type="evidence" value="ECO:0007669"/>
    <property type="project" value="UniProtKB-KW"/>
</dbReference>
<keyword evidence="9" id="KW-1185">Reference proteome</keyword>
<keyword evidence="2" id="KW-0436">Ligase</keyword>
<evidence type="ECO:0000256" key="1">
    <source>
        <dbReference type="ARBA" id="ARBA00012840"/>
    </source>
</evidence>
<dbReference type="Proteomes" id="UP000604825">
    <property type="component" value="Unassembled WGS sequence"/>
</dbReference>
<dbReference type="GO" id="GO:0006434">
    <property type="term" value="P:seryl-tRNA aminoacylation"/>
    <property type="evidence" value="ECO:0007669"/>
    <property type="project" value="InterPro"/>
</dbReference>
<dbReference type="Gene3D" id="3.30.930.10">
    <property type="entry name" value="Bira Bifunctional Protein, Domain 2"/>
    <property type="match status" value="1"/>
</dbReference>
<dbReference type="InterPro" id="IPR006195">
    <property type="entry name" value="aa-tRNA-synth_II"/>
</dbReference>
<gene>
    <name evidence="8" type="ORF">NCGR_LOCUS61183</name>
</gene>
<evidence type="ECO:0000256" key="3">
    <source>
        <dbReference type="ARBA" id="ARBA00022741"/>
    </source>
</evidence>
<keyword evidence="3" id="KW-0547">Nucleotide-binding</keyword>
<dbReference type="SUPFAM" id="SSF55681">
    <property type="entry name" value="Class II aaRS and biotin synthetases"/>
    <property type="match status" value="1"/>
</dbReference>
<evidence type="ECO:0000313" key="8">
    <source>
        <dbReference type="EMBL" id="CAD6337085.1"/>
    </source>
</evidence>
<sequence length="315" mass="35462">MEAEEQEAKAKLEANLMTIGNILHESVPVSDDEANNVLVPTDIVEFKKGVAASDGRGFYLIEEGTLLNEALQAFLRKRGYKAIRTAHIMTKEAMGKCAQLSQYDEELYKVEGEGKFFIATAEQPLAVLHQGEQFHPDPLPIMYVGFSTCFRKEAGSHGRDTAGIFRTHEFEKEMHEEMIRNAEDFYKELGIAGNVVNVVSGALNNSAAKKYDLEGWFPASKTYRELVSRSNCTDYQARRLGMTYGQRKHGEQSNKYVHTLNSTLTATERTLCCVLETYQREDGVQIPKVLQPYMDGIDFLPFKKTPDGKQGGRLR</sequence>
<comment type="caution">
    <text evidence="8">The sequence shown here is derived from an EMBL/GenBank/DDBJ whole genome shotgun (WGS) entry which is preliminary data.</text>
</comment>